<protein>
    <submittedName>
        <fullName evidence="1">Uncharacterized protein</fullName>
    </submittedName>
</protein>
<dbReference type="EMBL" id="JAJVCN010000003">
    <property type="protein sequence ID" value="MCE7008961.1"/>
    <property type="molecule type" value="Genomic_DNA"/>
</dbReference>
<evidence type="ECO:0000313" key="1">
    <source>
        <dbReference type="EMBL" id="MCE7008961.1"/>
    </source>
</evidence>
<name>A0ABS8ZMF2_9PSEU</name>
<sequence>MLELGALRTKESSVYEVAATVKKDAKPGTYSITYKCYDSVLKASLKVVAPEGKPKQQVAVKPKGAAETGGGFAG</sequence>
<dbReference type="RefSeq" id="WP_233730408.1">
    <property type="nucleotide sequence ID" value="NZ_JAJVCN010000003.1"/>
</dbReference>
<reference evidence="1 2" key="1">
    <citation type="submission" date="2021-12" db="EMBL/GenBank/DDBJ databases">
        <title>Genome sequence of Kibdelosporangium philippinense ATCC 49844.</title>
        <authorList>
            <person name="Fedorov E.A."/>
            <person name="Omeragic M."/>
            <person name="Shalygina K.F."/>
            <person name="Maclea K.S."/>
        </authorList>
    </citation>
    <scope>NUCLEOTIDE SEQUENCE [LARGE SCALE GENOMIC DNA]</scope>
    <source>
        <strain evidence="1 2">ATCC 49844</strain>
    </source>
</reference>
<evidence type="ECO:0000313" key="2">
    <source>
        <dbReference type="Proteomes" id="UP001521150"/>
    </source>
</evidence>
<keyword evidence="2" id="KW-1185">Reference proteome</keyword>
<dbReference type="Proteomes" id="UP001521150">
    <property type="component" value="Unassembled WGS sequence"/>
</dbReference>
<proteinExistence type="predicted"/>
<comment type="caution">
    <text evidence="1">The sequence shown here is derived from an EMBL/GenBank/DDBJ whole genome shotgun (WGS) entry which is preliminary data.</text>
</comment>
<accession>A0ABS8ZMF2</accession>
<organism evidence="1 2">
    <name type="scientific">Kibdelosporangium philippinense</name>
    <dbReference type="NCBI Taxonomy" id="211113"/>
    <lineage>
        <taxon>Bacteria</taxon>
        <taxon>Bacillati</taxon>
        <taxon>Actinomycetota</taxon>
        <taxon>Actinomycetes</taxon>
        <taxon>Pseudonocardiales</taxon>
        <taxon>Pseudonocardiaceae</taxon>
        <taxon>Kibdelosporangium</taxon>
    </lineage>
</organism>
<gene>
    <name evidence="1" type="ORF">LWC34_40040</name>
</gene>